<dbReference type="GO" id="GO:0006355">
    <property type="term" value="P:regulation of DNA-templated transcription"/>
    <property type="evidence" value="ECO:0007669"/>
    <property type="project" value="InterPro"/>
</dbReference>
<evidence type="ECO:0000313" key="3">
    <source>
        <dbReference type="Proteomes" id="UP000027725"/>
    </source>
</evidence>
<dbReference type="OrthoDB" id="6059216at2"/>
<feature type="domain" description="HTH merR-type" evidence="1">
    <location>
        <begin position="28"/>
        <end position="57"/>
    </location>
</feature>
<keyword evidence="3" id="KW-1185">Reference proteome</keyword>
<sequence length="72" mass="8215">MSKHPPITAERFDQTFMATEKLWGLEAIAAACGVSVQTVRRWHRQGLAPITKPDGKRFFAFRSEIINWLKGN</sequence>
<dbReference type="SUPFAM" id="SSF46955">
    <property type="entry name" value="Putative DNA-binding domain"/>
    <property type="match status" value="1"/>
</dbReference>
<accession>A0A074TA05</accession>
<dbReference type="Proteomes" id="UP000027725">
    <property type="component" value="Unassembled WGS sequence"/>
</dbReference>
<gene>
    <name evidence="2" type="ORF">DL1_11460</name>
</gene>
<name>A0A074TA05_9RHOB</name>
<dbReference type="RefSeq" id="WP_038068411.1">
    <property type="nucleotide sequence ID" value="NZ_FOVB01000017.1"/>
</dbReference>
<dbReference type="STRING" id="1185766.SAMN05216224_1175"/>
<dbReference type="InterPro" id="IPR009061">
    <property type="entry name" value="DNA-bd_dom_put_sf"/>
</dbReference>
<comment type="caution">
    <text evidence="2">The sequence shown here is derived from an EMBL/GenBank/DDBJ whole genome shotgun (WGS) entry which is preliminary data.</text>
</comment>
<dbReference type="GO" id="GO:0003677">
    <property type="term" value="F:DNA binding"/>
    <property type="evidence" value="ECO:0007669"/>
    <property type="project" value="InterPro"/>
</dbReference>
<dbReference type="Pfam" id="PF00376">
    <property type="entry name" value="MerR"/>
    <property type="match status" value="1"/>
</dbReference>
<protein>
    <recommendedName>
        <fullName evidence="1">HTH merR-type domain-containing protein</fullName>
    </recommendedName>
</protein>
<dbReference type="EMBL" id="JHEH01000030">
    <property type="protein sequence ID" value="KEP68534.1"/>
    <property type="molecule type" value="Genomic_DNA"/>
</dbReference>
<dbReference type="InterPro" id="IPR000551">
    <property type="entry name" value="MerR-type_HTH_dom"/>
</dbReference>
<reference evidence="2 3" key="1">
    <citation type="submission" date="2014-03" db="EMBL/GenBank/DDBJ databases">
        <title>The draft genome sequence of Thioclava dalianensis DLFJ1-1.</title>
        <authorList>
            <person name="Lai Q."/>
            <person name="Shao Z."/>
        </authorList>
    </citation>
    <scope>NUCLEOTIDE SEQUENCE [LARGE SCALE GENOMIC DNA]</scope>
    <source>
        <strain evidence="2 3">DLFJ1-1</strain>
    </source>
</reference>
<dbReference type="Gene3D" id="1.10.10.10">
    <property type="entry name" value="Winged helix-like DNA-binding domain superfamily/Winged helix DNA-binding domain"/>
    <property type="match status" value="1"/>
</dbReference>
<evidence type="ECO:0000259" key="1">
    <source>
        <dbReference type="Pfam" id="PF00376"/>
    </source>
</evidence>
<evidence type="ECO:0000313" key="2">
    <source>
        <dbReference type="EMBL" id="KEP68534.1"/>
    </source>
</evidence>
<proteinExistence type="predicted"/>
<dbReference type="AlphaFoldDB" id="A0A074TA05"/>
<organism evidence="2 3">
    <name type="scientific">Thioclava dalianensis</name>
    <dbReference type="NCBI Taxonomy" id="1185766"/>
    <lineage>
        <taxon>Bacteria</taxon>
        <taxon>Pseudomonadati</taxon>
        <taxon>Pseudomonadota</taxon>
        <taxon>Alphaproteobacteria</taxon>
        <taxon>Rhodobacterales</taxon>
        <taxon>Paracoccaceae</taxon>
        <taxon>Thioclava</taxon>
    </lineage>
</organism>
<dbReference type="InterPro" id="IPR036388">
    <property type="entry name" value="WH-like_DNA-bd_sf"/>
</dbReference>